<proteinExistence type="predicted"/>
<sequence>MMRQVREQRAVTCWRSSIVNLAFLKLLIVTVFLFKEKTSFQASASTFESDVTALNMISRGWQAVNLGWSGNDPCGSSWRGVTCDKRTSTKVTQLSLSAVGLNGRLLPSISNLVNLQLLDLSFNPNLTGPIPETIGNMINLKLSLNLQGCSFSGPIPPSLGNLTNLGFLALNGNKLTGGIPYSLGGLRAVYWFDLSENLLSGSLPVSSASPNNIGLDNITTAVHFHLYSNNLSGPIPKEICSLPNLIHLLLDDNQLSGFIPAEISNLSKLLILRLDNNNFEGGVPSSINEISSLTELHLSNNNLNGSLPDLSSLHQLMLLRLSANMFTPEAVPTWILNLTDLQTIEMDHDNLIGAIPPSLFNLPYLEAVSFQSNRINGSLQFNQVTSSLTEVSLENNSITDVVFFNNNVFNISLGGNPVCSDNRYHLSSVVCFASGQQSWFPQPTLCEITCADSTTLNPQTCACAFALLILFQFNAPSFSDFNLTRVNSLETQLEAHFGLSSKQVVVGSANFTDDHKLVANVLIFPAGSNVQTQVSNIISQLSLQNVSLPDFGPFLVTPLSGLPTATKNSSSLGLGPIVGICIGVAVVFFVLLAIGIYAFRQKRRADKAEAISKPFASWGAGSKDSGSAPNLKGARWFPYTELKKATNNFSDSNQIGAGGYGKVYKGILLTGEVVAIKRAEGGSLQGATEFKNEIELLSRVHHRNLVGLIGFCYEQGEQMLVYEYMSNGTIREHIFSKDSSEDFHWRRRLEIALGSAKGLSYLHELANPPIIHRDVKSANILLDDKLVAKVADFGLSKLVDDGKAHVSTQVKGTMGYLDPEYYMTQQLTDKSDVYSFGVVLLELVTARQPIEKGKYIVREVRTALDKGGFQALRALLDPSLRFYPNRDMESYINLALRCLEETASKRPSMGEVAIELEILLANVSSTGFTGSNAHGRTNDQVEDTINLKNSSEAGDPSFHYSGGFLVPTAIEPK</sequence>
<keyword evidence="2" id="KW-1185">Reference proteome</keyword>
<reference evidence="2" key="1">
    <citation type="journal article" date="2024" name="Proc. Natl. Acad. Sci. U.S.A.">
        <title>Extraordinary preservation of gene collinearity over three hundred million years revealed in homosporous lycophytes.</title>
        <authorList>
            <person name="Li C."/>
            <person name="Wickell D."/>
            <person name="Kuo L.Y."/>
            <person name="Chen X."/>
            <person name="Nie B."/>
            <person name="Liao X."/>
            <person name="Peng D."/>
            <person name="Ji J."/>
            <person name="Jenkins J."/>
            <person name="Williams M."/>
            <person name="Shu S."/>
            <person name="Plott C."/>
            <person name="Barry K."/>
            <person name="Rajasekar S."/>
            <person name="Grimwood J."/>
            <person name="Han X."/>
            <person name="Sun S."/>
            <person name="Hou Z."/>
            <person name="He W."/>
            <person name="Dai G."/>
            <person name="Sun C."/>
            <person name="Schmutz J."/>
            <person name="Leebens-Mack J.H."/>
            <person name="Li F.W."/>
            <person name="Wang L."/>
        </authorList>
    </citation>
    <scope>NUCLEOTIDE SEQUENCE [LARGE SCALE GENOMIC DNA]</scope>
    <source>
        <strain evidence="2">cv. PW_Plant_1</strain>
    </source>
</reference>
<evidence type="ECO:0000313" key="1">
    <source>
        <dbReference type="EMBL" id="KAJ7535648.1"/>
    </source>
</evidence>
<organism evidence="1 2">
    <name type="scientific">Diphasiastrum complanatum</name>
    <name type="common">Issler's clubmoss</name>
    <name type="synonym">Lycopodium complanatum</name>
    <dbReference type="NCBI Taxonomy" id="34168"/>
    <lineage>
        <taxon>Eukaryota</taxon>
        <taxon>Viridiplantae</taxon>
        <taxon>Streptophyta</taxon>
        <taxon>Embryophyta</taxon>
        <taxon>Tracheophyta</taxon>
        <taxon>Lycopodiopsida</taxon>
        <taxon>Lycopodiales</taxon>
        <taxon>Lycopodiaceae</taxon>
        <taxon>Lycopodioideae</taxon>
        <taxon>Diphasiastrum</taxon>
    </lineage>
</organism>
<accession>A0ACC2C0R9</accession>
<dbReference type="Proteomes" id="UP001162992">
    <property type="component" value="Chromosome 12"/>
</dbReference>
<name>A0ACC2C0R9_DIPCM</name>
<gene>
    <name evidence="1" type="ORF">O6H91_12G041500</name>
</gene>
<protein>
    <submittedName>
        <fullName evidence="1">Uncharacterized protein</fullName>
    </submittedName>
</protein>
<comment type="caution">
    <text evidence="1">The sequence shown here is derived from an EMBL/GenBank/DDBJ whole genome shotgun (WGS) entry which is preliminary data.</text>
</comment>
<dbReference type="EMBL" id="CM055103">
    <property type="protein sequence ID" value="KAJ7535648.1"/>
    <property type="molecule type" value="Genomic_DNA"/>
</dbReference>
<evidence type="ECO:0000313" key="2">
    <source>
        <dbReference type="Proteomes" id="UP001162992"/>
    </source>
</evidence>